<reference evidence="2 3" key="1">
    <citation type="journal article" date="2014" name="Genome Announc.">
        <title>Draft Genome Sequence of the Antitrypanosomally Active Sponge-Associated Bacterium Actinokineospora sp. Strain EG49.</title>
        <authorList>
            <person name="Harjes J."/>
            <person name="Ryu T."/>
            <person name="Abdelmohsen U.R."/>
            <person name="Moitinho-Silva L."/>
            <person name="Horn H."/>
            <person name="Ravasi T."/>
            <person name="Hentschel U."/>
        </authorList>
    </citation>
    <scope>NUCLEOTIDE SEQUENCE [LARGE SCALE GENOMIC DNA]</scope>
    <source>
        <strain evidence="2 3">EG49</strain>
    </source>
</reference>
<keyword evidence="3" id="KW-1185">Reference proteome</keyword>
<dbReference type="Proteomes" id="UP000019277">
    <property type="component" value="Unassembled WGS sequence"/>
</dbReference>
<gene>
    <name evidence="2" type="ORF">UO65_2808</name>
</gene>
<dbReference type="EMBL" id="AYXG01000100">
    <property type="protein sequence ID" value="EWC61875.1"/>
    <property type="molecule type" value="Genomic_DNA"/>
</dbReference>
<organism evidence="2 3">
    <name type="scientific">Actinokineospora spheciospongiae</name>
    <dbReference type="NCBI Taxonomy" id="909613"/>
    <lineage>
        <taxon>Bacteria</taxon>
        <taxon>Bacillati</taxon>
        <taxon>Actinomycetota</taxon>
        <taxon>Actinomycetes</taxon>
        <taxon>Pseudonocardiales</taxon>
        <taxon>Pseudonocardiaceae</taxon>
        <taxon>Actinokineospora</taxon>
    </lineage>
</organism>
<sequence length="350" mass="35216">MIISMPPDVVQRIPLGSRDTAVREFAQAIAGIRPAAAADLEALAGEAVDAALREGAVLLAVVEPQDAAPALLTGVPLDAPPSWDQDSAEALRDSVEDLAGPDVRETVVVETGLGPAVIAQRVPGPEQVRDRRPLTLQLQAFIPEPGTGRMLLLTLACPSLTGWTAHQQLFGQIVAAAGPGPAEWDTGFGPVGFTPALAATGRPPAVPDPASSQPDPAAGAAASQPRPATAIPASPQPGQAVGRPASSRPGQATGSPASSQPGQATASSQPGQAAGHPASSRPGQATGSPAASRPGQAAASSQPGQAAGAAAPSRPGPAAEQVRPAVSRRPRGRPAVDEEESFEHHTFRLT</sequence>
<comment type="caution">
    <text evidence="2">The sequence shown here is derived from an EMBL/GenBank/DDBJ whole genome shotgun (WGS) entry which is preliminary data.</text>
</comment>
<evidence type="ECO:0000313" key="2">
    <source>
        <dbReference type="EMBL" id="EWC61875.1"/>
    </source>
</evidence>
<feature type="compositionally biased region" description="Polar residues" evidence="1">
    <location>
        <begin position="248"/>
        <end position="271"/>
    </location>
</feature>
<feature type="region of interest" description="Disordered" evidence="1">
    <location>
        <begin position="195"/>
        <end position="350"/>
    </location>
</feature>
<name>W7ILU2_9PSEU</name>
<evidence type="ECO:0000256" key="1">
    <source>
        <dbReference type="SAM" id="MobiDB-lite"/>
    </source>
</evidence>
<dbReference type="RefSeq" id="WP_035282536.1">
    <property type="nucleotide sequence ID" value="NZ_AYXG01000100.1"/>
</dbReference>
<keyword evidence="2" id="KW-0648">Protein biosynthesis</keyword>
<dbReference type="STRING" id="909613.UO65_2808"/>
<feature type="compositionally biased region" description="Low complexity" evidence="1">
    <location>
        <begin position="208"/>
        <end position="228"/>
    </location>
</feature>
<proteinExistence type="predicted"/>
<dbReference type="AlphaFoldDB" id="W7ILU2"/>
<dbReference type="GO" id="GO:0003743">
    <property type="term" value="F:translation initiation factor activity"/>
    <property type="evidence" value="ECO:0007669"/>
    <property type="project" value="UniProtKB-KW"/>
</dbReference>
<accession>W7ILU2</accession>
<evidence type="ECO:0000313" key="3">
    <source>
        <dbReference type="Proteomes" id="UP000019277"/>
    </source>
</evidence>
<protein>
    <submittedName>
        <fullName evidence="2">Translation initiation factor IF-2</fullName>
    </submittedName>
</protein>
<dbReference type="OrthoDB" id="3690884at2"/>
<keyword evidence="2" id="KW-0396">Initiation factor</keyword>
<feature type="compositionally biased region" description="Low complexity" evidence="1">
    <location>
        <begin position="294"/>
        <end position="319"/>
    </location>
</feature>